<evidence type="ECO:0000313" key="3">
    <source>
        <dbReference type="EMBL" id="KAH9359514.1"/>
    </source>
</evidence>
<feature type="region of interest" description="Disordered" evidence="1">
    <location>
        <begin position="193"/>
        <end position="215"/>
    </location>
</feature>
<evidence type="ECO:0000256" key="1">
    <source>
        <dbReference type="SAM" id="MobiDB-lite"/>
    </source>
</evidence>
<feature type="compositionally biased region" description="Basic and acidic residues" evidence="1">
    <location>
        <begin position="196"/>
        <end position="205"/>
    </location>
</feature>
<dbReference type="GO" id="GO:0016020">
    <property type="term" value="C:membrane"/>
    <property type="evidence" value="ECO:0007669"/>
    <property type="project" value="InterPro"/>
</dbReference>
<dbReference type="Pfam" id="PF13304">
    <property type="entry name" value="AAA_21"/>
    <property type="match status" value="1"/>
</dbReference>
<dbReference type="GO" id="GO:0140359">
    <property type="term" value="F:ABC-type transporter activity"/>
    <property type="evidence" value="ECO:0007669"/>
    <property type="project" value="InterPro"/>
</dbReference>
<dbReference type="Gene3D" id="3.40.50.300">
    <property type="entry name" value="P-loop containing nucleotide triphosphate hydrolases"/>
    <property type="match status" value="1"/>
</dbReference>
<keyword evidence="4" id="KW-1185">Reference proteome</keyword>
<dbReference type="InterPro" id="IPR026082">
    <property type="entry name" value="ABCA"/>
</dbReference>
<reference evidence="3 4" key="1">
    <citation type="journal article" date="2020" name="Cell">
        <title>Large-Scale Comparative Analyses of Tick Genomes Elucidate Their Genetic Diversity and Vector Capacities.</title>
        <authorList>
            <consortium name="Tick Genome and Microbiome Consortium (TIGMIC)"/>
            <person name="Jia N."/>
            <person name="Wang J."/>
            <person name="Shi W."/>
            <person name="Du L."/>
            <person name="Sun Y."/>
            <person name="Zhan W."/>
            <person name="Jiang J.F."/>
            <person name="Wang Q."/>
            <person name="Zhang B."/>
            <person name="Ji P."/>
            <person name="Bell-Sakyi L."/>
            <person name="Cui X.M."/>
            <person name="Yuan T.T."/>
            <person name="Jiang B.G."/>
            <person name="Yang W.F."/>
            <person name="Lam T.T."/>
            <person name="Chang Q.C."/>
            <person name="Ding S.J."/>
            <person name="Wang X.J."/>
            <person name="Zhu J.G."/>
            <person name="Ruan X.D."/>
            <person name="Zhao L."/>
            <person name="Wei J.T."/>
            <person name="Ye R.Z."/>
            <person name="Que T.C."/>
            <person name="Du C.H."/>
            <person name="Zhou Y.H."/>
            <person name="Cheng J.X."/>
            <person name="Dai P.F."/>
            <person name="Guo W.B."/>
            <person name="Han X.H."/>
            <person name="Huang E.J."/>
            <person name="Li L.F."/>
            <person name="Wei W."/>
            <person name="Gao Y.C."/>
            <person name="Liu J.Z."/>
            <person name="Shao H.Z."/>
            <person name="Wang X."/>
            <person name="Wang C.C."/>
            <person name="Yang T.C."/>
            <person name="Huo Q.B."/>
            <person name="Li W."/>
            <person name="Chen H.Y."/>
            <person name="Chen S.E."/>
            <person name="Zhou L.G."/>
            <person name="Ni X.B."/>
            <person name="Tian J.H."/>
            <person name="Sheng Y."/>
            <person name="Liu T."/>
            <person name="Pan Y.S."/>
            <person name="Xia L.Y."/>
            <person name="Li J."/>
            <person name="Zhao F."/>
            <person name="Cao W.C."/>
        </authorList>
    </citation>
    <scope>NUCLEOTIDE SEQUENCE [LARGE SCALE GENOMIC DNA]</scope>
    <source>
        <strain evidence="3">HaeL-2018</strain>
    </source>
</reference>
<feature type="domain" description="ATPase AAA-type core" evidence="2">
    <location>
        <begin position="64"/>
        <end position="124"/>
    </location>
</feature>
<dbReference type="GO" id="GO:0016887">
    <property type="term" value="F:ATP hydrolysis activity"/>
    <property type="evidence" value="ECO:0007669"/>
    <property type="project" value="InterPro"/>
</dbReference>
<dbReference type="AlphaFoldDB" id="A0A9J6F982"/>
<dbReference type="EMBL" id="JABSTR010000001">
    <property type="protein sequence ID" value="KAH9359514.1"/>
    <property type="molecule type" value="Genomic_DNA"/>
</dbReference>
<dbReference type="OrthoDB" id="6435757at2759"/>
<comment type="caution">
    <text evidence="3">The sequence shown here is derived from an EMBL/GenBank/DDBJ whole genome shotgun (WGS) entry which is preliminary data.</text>
</comment>
<name>A0A9J6F982_HAELO</name>
<dbReference type="Proteomes" id="UP000821853">
    <property type="component" value="Chromosome 1"/>
</dbReference>
<dbReference type="OMA" id="QHYGRTI"/>
<dbReference type="GO" id="GO:0005319">
    <property type="term" value="F:lipid transporter activity"/>
    <property type="evidence" value="ECO:0007669"/>
    <property type="project" value="TreeGrafter"/>
</dbReference>
<protein>
    <recommendedName>
        <fullName evidence="2">ATPase AAA-type core domain-containing protein</fullName>
    </recommendedName>
</protein>
<sequence>MVNWQSQIGYCLQSGGLLGNLTGYEYLYLIGRLRGIPERDLKGMVDSVLSIADLMSYADKRSAVYSGGNQRKLAISAALLGLPPIVFLDEPYAGVDVVSRTKIFHAIRLVKQRTRTAFLLSSHNLDECEISCDRLTIMVQGQMICLGTVQHLREKFGKGYRLHVMLKHGAASDAAEEAKRFLEAVPSHFPGITLADQHERPEAHTQRPRRQLPRQ</sequence>
<dbReference type="PANTHER" id="PTHR19229:SF250">
    <property type="entry name" value="ABC TRANSPORTER DOMAIN-CONTAINING PROTEIN-RELATED"/>
    <property type="match status" value="1"/>
</dbReference>
<organism evidence="3 4">
    <name type="scientific">Haemaphysalis longicornis</name>
    <name type="common">Bush tick</name>
    <dbReference type="NCBI Taxonomy" id="44386"/>
    <lineage>
        <taxon>Eukaryota</taxon>
        <taxon>Metazoa</taxon>
        <taxon>Ecdysozoa</taxon>
        <taxon>Arthropoda</taxon>
        <taxon>Chelicerata</taxon>
        <taxon>Arachnida</taxon>
        <taxon>Acari</taxon>
        <taxon>Parasitiformes</taxon>
        <taxon>Ixodida</taxon>
        <taxon>Ixodoidea</taxon>
        <taxon>Ixodidae</taxon>
        <taxon>Haemaphysalinae</taxon>
        <taxon>Haemaphysalis</taxon>
    </lineage>
</organism>
<dbReference type="SUPFAM" id="SSF52540">
    <property type="entry name" value="P-loop containing nucleoside triphosphate hydrolases"/>
    <property type="match status" value="1"/>
</dbReference>
<proteinExistence type="predicted"/>
<dbReference type="InterPro" id="IPR027417">
    <property type="entry name" value="P-loop_NTPase"/>
</dbReference>
<evidence type="ECO:0000259" key="2">
    <source>
        <dbReference type="Pfam" id="PF13304"/>
    </source>
</evidence>
<dbReference type="PANTHER" id="PTHR19229">
    <property type="entry name" value="ATP-BINDING CASSETTE TRANSPORTER SUBFAMILY A ABCA"/>
    <property type="match status" value="1"/>
</dbReference>
<gene>
    <name evidence="3" type="ORF">HPB48_000922</name>
</gene>
<evidence type="ECO:0000313" key="4">
    <source>
        <dbReference type="Proteomes" id="UP000821853"/>
    </source>
</evidence>
<dbReference type="GO" id="GO:0005524">
    <property type="term" value="F:ATP binding"/>
    <property type="evidence" value="ECO:0007669"/>
    <property type="project" value="InterPro"/>
</dbReference>
<accession>A0A9J6F982</accession>
<feature type="compositionally biased region" description="Basic residues" evidence="1">
    <location>
        <begin position="206"/>
        <end position="215"/>
    </location>
</feature>
<dbReference type="InterPro" id="IPR003959">
    <property type="entry name" value="ATPase_AAA_core"/>
</dbReference>
<dbReference type="VEuPathDB" id="VectorBase:HLOH_059748"/>